<keyword evidence="3" id="KW-1185">Reference proteome</keyword>
<feature type="signal peptide" evidence="1">
    <location>
        <begin position="1"/>
        <end position="19"/>
    </location>
</feature>
<dbReference type="SUPFAM" id="SSF51126">
    <property type="entry name" value="Pectin lyase-like"/>
    <property type="match status" value="1"/>
</dbReference>
<gene>
    <name evidence="2" type="ORF">GM418_08770</name>
</gene>
<proteinExistence type="predicted"/>
<sequence>MKKINLLLLMSLIFGVVLFNSCDDDDDPAIPDAPSVSAPSSTTTLDAGESVDVSFTISIPGGYGSASASAQGGAADVTSEPASGATTGTVVVSFTADATGGAASVTLTVTDANQKSDNATAVLSVNEEETTVYVSSNISENTTWETGKVYVLQSRIAVLEGVTLTIEPGVIVKGEAGAEANATALMITRGAMLMAEGTADSPIIFTSVADEIMPGEVASPNLSSTMNGLWGGLIILGKAPISADAETAQIEGIPPSDSNGLYGGTEPEDNSGTIKYVSIRHGGTNIGEGNEINGLSLGGVGSGTTIENIEIVANQDDGVEFFGGTVDVKNVVVWNTGDDALDGDQGWLGSVDNFVIITPGDMCFELDGPEGAAVSGNYLFTNGTVKATTYGVDEDDEVVVKRHANLLVDNDANTNVDMSNIYFFNLIDGQVFDQVPTEYTCSFTNLEVTLPEGKAVTDFFLDGSDANVTPVVAGENTVGADVSVFATWSWTSVAGALDEF</sequence>
<dbReference type="AlphaFoldDB" id="A0A6I6JUA1"/>
<dbReference type="RefSeq" id="WP_158865181.1">
    <property type="nucleotide sequence ID" value="NZ_CP046401.1"/>
</dbReference>
<dbReference type="PANTHER" id="PTHR41339:SF1">
    <property type="entry name" value="SECRETED PROTEIN"/>
    <property type="match status" value="1"/>
</dbReference>
<dbReference type="Proteomes" id="UP000428260">
    <property type="component" value="Chromosome"/>
</dbReference>
<evidence type="ECO:0000313" key="2">
    <source>
        <dbReference type="EMBL" id="QGY43747.1"/>
    </source>
</evidence>
<organism evidence="2 3">
    <name type="scientific">Maribellus comscasis</name>
    <dbReference type="NCBI Taxonomy" id="2681766"/>
    <lineage>
        <taxon>Bacteria</taxon>
        <taxon>Pseudomonadati</taxon>
        <taxon>Bacteroidota</taxon>
        <taxon>Bacteroidia</taxon>
        <taxon>Marinilabiliales</taxon>
        <taxon>Prolixibacteraceae</taxon>
        <taxon>Maribellus</taxon>
    </lineage>
</organism>
<evidence type="ECO:0000313" key="3">
    <source>
        <dbReference type="Proteomes" id="UP000428260"/>
    </source>
</evidence>
<accession>A0A6I6JUA1</accession>
<dbReference type="InterPro" id="IPR011050">
    <property type="entry name" value="Pectin_lyase_fold/virulence"/>
</dbReference>
<dbReference type="EMBL" id="CP046401">
    <property type="protein sequence ID" value="QGY43747.1"/>
    <property type="molecule type" value="Genomic_DNA"/>
</dbReference>
<feature type="chain" id="PRO_5026151318" evidence="1">
    <location>
        <begin position="20"/>
        <end position="500"/>
    </location>
</feature>
<reference evidence="2 3" key="1">
    <citation type="submission" date="2019-11" db="EMBL/GenBank/DDBJ databases">
        <authorList>
            <person name="Zheng R.K."/>
            <person name="Sun C.M."/>
        </authorList>
    </citation>
    <scope>NUCLEOTIDE SEQUENCE [LARGE SCALE GENOMIC DNA]</scope>
    <source>
        <strain evidence="2 3">WC007</strain>
    </source>
</reference>
<protein>
    <submittedName>
        <fullName evidence="2">Uncharacterized protein</fullName>
    </submittedName>
</protein>
<dbReference type="KEGG" id="mcos:GM418_08770"/>
<name>A0A6I6JUA1_9BACT</name>
<dbReference type="PANTHER" id="PTHR41339">
    <property type="entry name" value="LIPL48"/>
    <property type="match status" value="1"/>
</dbReference>
<keyword evidence="1" id="KW-0732">Signal</keyword>
<evidence type="ECO:0000256" key="1">
    <source>
        <dbReference type="SAM" id="SignalP"/>
    </source>
</evidence>